<reference evidence="7 8" key="1">
    <citation type="journal article" date="2016" name="Nat. Commun.">
        <title>Thousands of microbial genomes shed light on interconnected biogeochemical processes in an aquifer system.</title>
        <authorList>
            <person name="Anantharaman K."/>
            <person name="Brown C.T."/>
            <person name="Hug L.A."/>
            <person name="Sharon I."/>
            <person name="Castelle C.J."/>
            <person name="Probst A.J."/>
            <person name="Thomas B.C."/>
            <person name="Singh A."/>
            <person name="Wilkins M.J."/>
            <person name="Karaoz U."/>
            <person name="Brodie E.L."/>
            <person name="Williams K.H."/>
            <person name="Hubbard S.S."/>
            <person name="Banfield J.F."/>
        </authorList>
    </citation>
    <scope>NUCLEOTIDE SEQUENCE [LARGE SCALE GENOMIC DNA]</scope>
</reference>
<comment type="similarity">
    <text evidence="5">Belongs to the HrcA family.</text>
</comment>
<dbReference type="PANTHER" id="PTHR34824:SF1">
    <property type="entry name" value="HEAT-INDUCIBLE TRANSCRIPTION REPRESSOR HRCA"/>
    <property type="match status" value="1"/>
</dbReference>
<dbReference type="Gene3D" id="3.30.450.40">
    <property type="match status" value="1"/>
</dbReference>
<evidence type="ECO:0000259" key="6">
    <source>
        <dbReference type="Pfam" id="PF01628"/>
    </source>
</evidence>
<name>A0A1F5ZRQ3_9BACT</name>
<dbReference type="AlphaFoldDB" id="A0A1F5ZRQ3"/>
<dbReference type="GO" id="GO:0045892">
    <property type="term" value="P:negative regulation of DNA-templated transcription"/>
    <property type="evidence" value="ECO:0007669"/>
    <property type="project" value="UniProtKB-UniRule"/>
</dbReference>
<evidence type="ECO:0000313" key="8">
    <source>
        <dbReference type="Proteomes" id="UP000177383"/>
    </source>
</evidence>
<dbReference type="EMBL" id="MFJE01000006">
    <property type="protein sequence ID" value="OGG15025.1"/>
    <property type="molecule type" value="Genomic_DNA"/>
</dbReference>
<dbReference type="SUPFAM" id="SSF55781">
    <property type="entry name" value="GAF domain-like"/>
    <property type="match status" value="1"/>
</dbReference>
<dbReference type="GO" id="GO:0003677">
    <property type="term" value="F:DNA binding"/>
    <property type="evidence" value="ECO:0007669"/>
    <property type="project" value="InterPro"/>
</dbReference>
<dbReference type="HAMAP" id="MF_00081">
    <property type="entry name" value="HrcA"/>
    <property type="match status" value="1"/>
</dbReference>
<gene>
    <name evidence="5" type="primary">hrcA</name>
    <name evidence="7" type="ORF">A2773_02065</name>
</gene>
<evidence type="ECO:0000256" key="4">
    <source>
        <dbReference type="ARBA" id="ARBA00023163"/>
    </source>
</evidence>
<dbReference type="InterPro" id="IPR021153">
    <property type="entry name" value="HrcA_C"/>
</dbReference>
<proteinExistence type="inferred from homology"/>
<organism evidence="7 8">
    <name type="scientific">Candidatus Gottesmanbacteria bacterium RIFCSPHIGHO2_01_FULL_39_10</name>
    <dbReference type="NCBI Taxonomy" id="1798375"/>
    <lineage>
        <taxon>Bacteria</taxon>
        <taxon>Candidatus Gottesmaniibacteriota</taxon>
    </lineage>
</organism>
<dbReference type="PANTHER" id="PTHR34824">
    <property type="entry name" value="HEAT-INDUCIBLE TRANSCRIPTION REPRESSOR HRCA"/>
    <property type="match status" value="1"/>
</dbReference>
<evidence type="ECO:0000256" key="3">
    <source>
        <dbReference type="ARBA" id="ARBA00023016"/>
    </source>
</evidence>
<dbReference type="InterPro" id="IPR029016">
    <property type="entry name" value="GAF-like_dom_sf"/>
</dbReference>
<keyword evidence="4 5" id="KW-0804">Transcription</keyword>
<sequence length="242" mass="27356">MNDLNDRQIQILKAIIEEYIETAEPVGSEKMDKKYNLGVSPATIRNEMVKLTKMGYLKQPHTSAGRTPSPLALKYYVSSLMKPEDLSVAEEVRVKQKLWDHKDKMDHLLREATRALASHTKTMSLAATDEGDIYTAGMGNILEMPEFYDIDMTRSLLSTLDQYDYWWDLFEKNLPVDGLHVLLGEDLGQTLLNHCGCIFVKFASPHHQGAIGIIGPQRLDFPHIIPVVRYIGNLVDEISGNL</sequence>
<feature type="domain" description="Heat-inducible transcription repressor HrcA C-terminal" evidence="6">
    <location>
        <begin position="94"/>
        <end position="225"/>
    </location>
</feature>
<evidence type="ECO:0000256" key="1">
    <source>
        <dbReference type="ARBA" id="ARBA00022491"/>
    </source>
</evidence>
<evidence type="ECO:0000313" key="7">
    <source>
        <dbReference type="EMBL" id="OGG15025.1"/>
    </source>
</evidence>
<dbReference type="SUPFAM" id="SSF46785">
    <property type="entry name" value="Winged helix' DNA-binding domain"/>
    <property type="match status" value="1"/>
</dbReference>
<keyword evidence="3 5" id="KW-0346">Stress response</keyword>
<accession>A0A1F5ZRQ3</accession>
<keyword evidence="2 5" id="KW-0805">Transcription regulation</keyword>
<dbReference type="Gene3D" id="1.10.10.10">
    <property type="entry name" value="Winged helix-like DNA-binding domain superfamily/Winged helix DNA-binding domain"/>
    <property type="match status" value="1"/>
</dbReference>
<dbReference type="InterPro" id="IPR036388">
    <property type="entry name" value="WH-like_DNA-bd_sf"/>
</dbReference>
<dbReference type="Pfam" id="PF01628">
    <property type="entry name" value="HrcA"/>
    <property type="match status" value="1"/>
</dbReference>
<dbReference type="InterPro" id="IPR036390">
    <property type="entry name" value="WH_DNA-bd_sf"/>
</dbReference>
<dbReference type="Proteomes" id="UP000177383">
    <property type="component" value="Unassembled WGS sequence"/>
</dbReference>
<dbReference type="InterPro" id="IPR002571">
    <property type="entry name" value="HrcA"/>
</dbReference>
<comment type="caution">
    <text evidence="7">The sequence shown here is derived from an EMBL/GenBank/DDBJ whole genome shotgun (WGS) entry which is preliminary data.</text>
</comment>
<evidence type="ECO:0000256" key="5">
    <source>
        <dbReference type="HAMAP-Rule" id="MF_00081"/>
    </source>
</evidence>
<dbReference type="STRING" id="1798375.A2773_02065"/>
<comment type="function">
    <text evidence="5">Negative regulator of class I heat shock genes (grpE-dnaK-dnaJ and groELS operons). Prevents heat-shock induction of these operons.</text>
</comment>
<protein>
    <recommendedName>
        <fullName evidence="5">Heat-inducible transcription repressor HrcA</fullName>
    </recommendedName>
</protein>
<evidence type="ECO:0000256" key="2">
    <source>
        <dbReference type="ARBA" id="ARBA00023015"/>
    </source>
</evidence>
<keyword evidence="1 5" id="KW-0678">Repressor</keyword>